<feature type="transmembrane region" description="Helical" evidence="10">
    <location>
        <begin position="171"/>
        <end position="191"/>
    </location>
</feature>
<keyword evidence="5" id="KW-0808">Transferase</keyword>
<dbReference type="EC" id="2.7.13.3" evidence="3"/>
<evidence type="ECO:0000256" key="3">
    <source>
        <dbReference type="ARBA" id="ARBA00012438"/>
    </source>
</evidence>
<dbReference type="InterPro" id="IPR050428">
    <property type="entry name" value="TCS_sensor_his_kinase"/>
</dbReference>
<dbReference type="Gene3D" id="3.30.565.10">
    <property type="entry name" value="Histidine kinase-like ATPase, C-terminal domain"/>
    <property type="match status" value="1"/>
</dbReference>
<dbReference type="InterPro" id="IPR036890">
    <property type="entry name" value="HATPase_C_sf"/>
</dbReference>
<feature type="domain" description="Histidine kinase" evidence="11">
    <location>
        <begin position="247"/>
        <end position="446"/>
    </location>
</feature>
<dbReference type="PANTHER" id="PTHR45436">
    <property type="entry name" value="SENSOR HISTIDINE KINASE YKOH"/>
    <property type="match status" value="1"/>
</dbReference>
<evidence type="ECO:0000256" key="10">
    <source>
        <dbReference type="SAM" id="Phobius"/>
    </source>
</evidence>
<evidence type="ECO:0000256" key="6">
    <source>
        <dbReference type="ARBA" id="ARBA00022692"/>
    </source>
</evidence>
<evidence type="ECO:0000313" key="12">
    <source>
        <dbReference type="EMBL" id="MEX5728349.1"/>
    </source>
</evidence>
<reference evidence="12 13" key="1">
    <citation type="submission" date="2024-06" db="EMBL/GenBank/DDBJ databases">
        <title>Genome of Rhodovulum iodosum, a marine photoferrotroph.</title>
        <authorList>
            <person name="Bianchini G."/>
            <person name="Nikeleit V."/>
            <person name="Kappler A."/>
            <person name="Bryce C."/>
            <person name="Sanchez-Baracaldo P."/>
        </authorList>
    </citation>
    <scope>NUCLEOTIDE SEQUENCE [LARGE SCALE GENOMIC DNA]</scope>
    <source>
        <strain evidence="12 13">UT/N1</strain>
    </source>
</reference>
<dbReference type="InterPro" id="IPR004358">
    <property type="entry name" value="Sig_transdc_His_kin-like_C"/>
</dbReference>
<dbReference type="Proteomes" id="UP001560019">
    <property type="component" value="Unassembled WGS sequence"/>
</dbReference>
<comment type="catalytic activity">
    <reaction evidence="1">
        <text>ATP + protein L-histidine = ADP + protein N-phospho-L-histidine.</text>
        <dbReference type="EC" id="2.7.13.3"/>
    </reaction>
</comment>
<evidence type="ECO:0000256" key="2">
    <source>
        <dbReference type="ARBA" id="ARBA00004370"/>
    </source>
</evidence>
<dbReference type="PROSITE" id="PS50109">
    <property type="entry name" value="HIS_KIN"/>
    <property type="match status" value="1"/>
</dbReference>
<dbReference type="GO" id="GO:0016301">
    <property type="term" value="F:kinase activity"/>
    <property type="evidence" value="ECO:0007669"/>
    <property type="project" value="UniProtKB-KW"/>
</dbReference>
<evidence type="ECO:0000256" key="7">
    <source>
        <dbReference type="ARBA" id="ARBA00022777"/>
    </source>
</evidence>
<keyword evidence="13" id="KW-1185">Reference proteome</keyword>
<comment type="subcellular location">
    <subcellularLocation>
        <location evidence="2">Membrane</location>
    </subcellularLocation>
</comment>
<dbReference type="Pfam" id="PF02518">
    <property type="entry name" value="HATPase_c"/>
    <property type="match status" value="1"/>
</dbReference>
<dbReference type="PRINTS" id="PR00344">
    <property type="entry name" value="BCTRLSENSOR"/>
</dbReference>
<dbReference type="InterPro" id="IPR005467">
    <property type="entry name" value="His_kinase_dom"/>
</dbReference>
<dbReference type="InterPro" id="IPR003594">
    <property type="entry name" value="HATPase_dom"/>
</dbReference>
<protein>
    <recommendedName>
        <fullName evidence="3">histidine kinase</fullName>
        <ecNumber evidence="3">2.7.13.3</ecNumber>
    </recommendedName>
</protein>
<evidence type="ECO:0000256" key="5">
    <source>
        <dbReference type="ARBA" id="ARBA00022679"/>
    </source>
</evidence>
<evidence type="ECO:0000256" key="8">
    <source>
        <dbReference type="ARBA" id="ARBA00022989"/>
    </source>
</evidence>
<keyword evidence="7 12" id="KW-0418">Kinase</keyword>
<evidence type="ECO:0000313" key="13">
    <source>
        <dbReference type="Proteomes" id="UP001560019"/>
    </source>
</evidence>
<dbReference type="PANTHER" id="PTHR45436:SF5">
    <property type="entry name" value="SENSOR HISTIDINE KINASE TRCS"/>
    <property type="match status" value="1"/>
</dbReference>
<sequence length="452" mass="48134">MRRLSLRLRLALAGAVTVTLAILLSSLGLAALFGAHVERRALAELSVQLDQVLASIERGPEGQLMLATAPADPRFRQVYGGLYWQIAAEERVLRSRSLWDYEIPLPADSLADGAEHVHTLPGPAAQPLLLIERSATLPRRLGGTRLRAAVAMDRTELAAARADFLRDLTPYSILLAVSLILAGWAQIAVGLRPLGAIRARVVDIRSGRAKRLGLDLPSEVQPLAGEVDDLLAAREEEVARARTRAGDLAHLLKTPLQALMGEAGRLRAQEQAAAADAIEEIAGTMRRQVDRELARTRVAMGARQPAADLAQVIGGLVRVVRRTQDGERRDWQVDVSDGLLAAADAADVADALGALIENAARHAQARVLIAGRRLGPLIEITVRDDGPGIPPERVEAMMARGARADTQGTGLGLAIASDIAEALGGALELRPATPGLEARLTLPAADSLLTDR</sequence>
<keyword evidence="8 10" id="KW-1133">Transmembrane helix</keyword>
<dbReference type="CDD" id="cd00075">
    <property type="entry name" value="HATPase"/>
    <property type="match status" value="1"/>
</dbReference>
<accession>A0ABV3XT30</accession>
<evidence type="ECO:0000256" key="1">
    <source>
        <dbReference type="ARBA" id="ARBA00000085"/>
    </source>
</evidence>
<gene>
    <name evidence="12" type="ORF">Ga0609869_001702</name>
</gene>
<dbReference type="RefSeq" id="WP_125408684.1">
    <property type="nucleotide sequence ID" value="NZ_JBEHHI010000001.1"/>
</dbReference>
<organism evidence="12 13">
    <name type="scientific">Rhodovulum iodosum</name>
    <dbReference type="NCBI Taxonomy" id="68291"/>
    <lineage>
        <taxon>Bacteria</taxon>
        <taxon>Pseudomonadati</taxon>
        <taxon>Pseudomonadota</taxon>
        <taxon>Alphaproteobacteria</taxon>
        <taxon>Rhodobacterales</taxon>
        <taxon>Paracoccaceae</taxon>
        <taxon>Rhodovulum</taxon>
    </lineage>
</organism>
<dbReference type="EMBL" id="JBEHHI010000001">
    <property type="protein sequence ID" value="MEX5728349.1"/>
    <property type="molecule type" value="Genomic_DNA"/>
</dbReference>
<keyword evidence="9 10" id="KW-0472">Membrane</keyword>
<name>A0ABV3XT30_9RHOB</name>
<evidence type="ECO:0000259" key="11">
    <source>
        <dbReference type="PROSITE" id="PS50109"/>
    </source>
</evidence>
<evidence type="ECO:0000256" key="9">
    <source>
        <dbReference type="ARBA" id="ARBA00023136"/>
    </source>
</evidence>
<comment type="caution">
    <text evidence="12">The sequence shown here is derived from an EMBL/GenBank/DDBJ whole genome shotgun (WGS) entry which is preliminary data.</text>
</comment>
<dbReference type="SMART" id="SM00387">
    <property type="entry name" value="HATPase_c"/>
    <property type="match status" value="1"/>
</dbReference>
<keyword evidence="6 10" id="KW-0812">Transmembrane</keyword>
<proteinExistence type="predicted"/>
<dbReference type="SUPFAM" id="SSF55874">
    <property type="entry name" value="ATPase domain of HSP90 chaperone/DNA topoisomerase II/histidine kinase"/>
    <property type="match status" value="1"/>
</dbReference>
<keyword evidence="4" id="KW-0597">Phosphoprotein</keyword>
<evidence type="ECO:0000256" key="4">
    <source>
        <dbReference type="ARBA" id="ARBA00022553"/>
    </source>
</evidence>